<dbReference type="PRINTS" id="PR00598">
    <property type="entry name" value="HTHMARR"/>
</dbReference>
<dbReference type="GO" id="GO:0006950">
    <property type="term" value="P:response to stress"/>
    <property type="evidence" value="ECO:0007669"/>
    <property type="project" value="TreeGrafter"/>
</dbReference>
<dbReference type="Pfam" id="PF01047">
    <property type="entry name" value="MarR"/>
    <property type="match status" value="1"/>
</dbReference>
<reference evidence="2" key="2">
    <citation type="journal article" date="2024" name="Antonie Van Leeuwenhoek">
        <title>Roseihalotalea indica gen. nov., sp. nov., a halophilic Bacteroidetes from mesopelagic Southwest Indian Ocean with higher carbohydrate metabolic potential.</title>
        <authorList>
            <person name="Chen B."/>
            <person name="Zhang M."/>
            <person name="Lin D."/>
            <person name="Ye J."/>
            <person name="Tang K."/>
        </authorList>
    </citation>
    <scope>NUCLEOTIDE SEQUENCE</scope>
    <source>
        <strain evidence="2">TK19036</strain>
    </source>
</reference>
<dbReference type="InterPro" id="IPR000835">
    <property type="entry name" value="HTH_MarR-typ"/>
</dbReference>
<gene>
    <name evidence="2" type="ORF">K4G66_32420</name>
</gene>
<evidence type="ECO:0000313" key="2">
    <source>
        <dbReference type="EMBL" id="WKN40402.1"/>
    </source>
</evidence>
<protein>
    <submittedName>
        <fullName evidence="2">MarR family transcriptional regulator</fullName>
    </submittedName>
</protein>
<sequence length="149" mass="17085">MQLEDEIKQAKFKTPFHKAALNISFTANWLAGTLLPVFKKYGISAEQFNVLRILKGQHPNPSPLQLITERMLNRMSNATRLVEKLRIHGYVTREICPENRRRVNILITEEGLALLDKISPEVEEAMNSQNCLTEQEVNTLNSLLDKLRS</sequence>
<feature type="domain" description="HTH marR-type" evidence="1">
    <location>
        <begin position="1"/>
        <end position="149"/>
    </location>
</feature>
<dbReference type="InterPro" id="IPR039422">
    <property type="entry name" value="MarR/SlyA-like"/>
</dbReference>
<dbReference type="SMART" id="SM00347">
    <property type="entry name" value="HTH_MARR"/>
    <property type="match status" value="1"/>
</dbReference>
<dbReference type="GO" id="GO:0003700">
    <property type="term" value="F:DNA-binding transcription factor activity"/>
    <property type="evidence" value="ECO:0007669"/>
    <property type="project" value="InterPro"/>
</dbReference>
<name>A0AA49Q0S5_9BACT</name>
<dbReference type="InterPro" id="IPR036390">
    <property type="entry name" value="WH_DNA-bd_sf"/>
</dbReference>
<reference evidence="2" key="1">
    <citation type="journal article" date="2023" name="Comput. Struct. Biotechnol. J.">
        <title>Discovery of a novel marine Bacteroidetes with a rich repertoire of carbohydrate-active enzymes.</title>
        <authorList>
            <person name="Chen B."/>
            <person name="Liu G."/>
            <person name="Chen Q."/>
            <person name="Wang H."/>
            <person name="Liu L."/>
            <person name="Tang K."/>
        </authorList>
    </citation>
    <scope>NUCLEOTIDE SEQUENCE</scope>
    <source>
        <strain evidence="2">TK19036</strain>
    </source>
</reference>
<dbReference type="Gene3D" id="1.10.10.10">
    <property type="entry name" value="Winged helix-like DNA-binding domain superfamily/Winged helix DNA-binding domain"/>
    <property type="match status" value="1"/>
</dbReference>
<dbReference type="EMBL" id="CP120682">
    <property type="protein sequence ID" value="WKN40402.1"/>
    <property type="molecule type" value="Genomic_DNA"/>
</dbReference>
<proteinExistence type="predicted"/>
<accession>A0AA49Q0S5</accession>
<dbReference type="PROSITE" id="PS50995">
    <property type="entry name" value="HTH_MARR_2"/>
    <property type="match status" value="1"/>
</dbReference>
<organism evidence="2">
    <name type="scientific">Roseihalotalea indica</name>
    <dbReference type="NCBI Taxonomy" id="2867963"/>
    <lineage>
        <taxon>Bacteria</taxon>
        <taxon>Pseudomonadati</taxon>
        <taxon>Bacteroidota</taxon>
        <taxon>Cytophagia</taxon>
        <taxon>Cytophagales</taxon>
        <taxon>Catalimonadaceae</taxon>
        <taxon>Roseihalotalea</taxon>
    </lineage>
</organism>
<dbReference type="SUPFAM" id="SSF46785">
    <property type="entry name" value="Winged helix' DNA-binding domain"/>
    <property type="match status" value="1"/>
</dbReference>
<dbReference type="InterPro" id="IPR036388">
    <property type="entry name" value="WH-like_DNA-bd_sf"/>
</dbReference>
<evidence type="ECO:0000259" key="1">
    <source>
        <dbReference type="PROSITE" id="PS50995"/>
    </source>
</evidence>
<dbReference type="PANTHER" id="PTHR33164:SF101">
    <property type="entry name" value="TRANSCRIPTIONAL REPRESSOR MPRA"/>
    <property type="match status" value="1"/>
</dbReference>
<dbReference type="AlphaFoldDB" id="A0AA49Q0S5"/>
<dbReference type="PANTHER" id="PTHR33164">
    <property type="entry name" value="TRANSCRIPTIONAL REGULATOR, MARR FAMILY"/>
    <property type="match status" value="1"/>
</dbReference>